<evidence type="ECO:0000256" key="4">
    <source>
        <dbReference type="ARBA" id="ARBA00023203"/>
    </source>
</evidence>
<dbReference type="SUPFAM" id="SSF55770">
    <property type="entry name" value="Profilin (actin-binding protein)"/>
    <property type="match status" value="1"/>
</dbReference>
<dbReference type="PANTHER" id="PTHR11604">
    <property type="entry name" value="PROFILIN"/>
    <property type="match status" value="1"/>
</dbReference>
<keyword evidence="5" id="KW-0206">Cytoskeleton</keyword>
<comment type="similarity">
    <text evidence="2">Belongs to the profilin family.</text>
</comment>
<name>A0ABS4KY27_STRAV</name>
<comment type="subcellular location">
    <subcellularLocation>
        <location evidence="1">Cytoplasm</location>
        <location evidence="1">Cytoskeleton</location>
    </subcellularLocation>
</comment>
<evidence type="ECO:0000256" key="5">
    <source>
        <dbReference type="ARBA" id="ARBA00023212"/>
    </source>
</evidence>
<comment type="caution">
    <text evidence="6">The sequence shown here is derived from an EMBL/GenBank/DDBJ whole genome shotgun (WGS) entry which is preliminary data.</text>
</comment>
<gene>
    <name evidence="6" type="ORF">J2Z77_000729</name>
</gene>
<dbReference type="Proteomes" id="UP001519310">
    <property type="component" value="Unassembled WGS sequence"/>
</dbReference>
<reference evidence="6 7" key="1">
    <citation type="submission" date="2021-03" db="EMBL/GenBank/DDBJ databases">
        <title>Genomic Encyclopedia of Type Strains, Phase IV (KMG-IV): sequencing the most valuable type-strain genomes for metagenomic binning, comparative biology and taxonomic classification.</title>
        <authorList>
            <person name="Goeker M."/>
        </authorList>
    </citation>
    <scope>NUCLEOTIDE SEQUENCE [LARGE SCALE GENOMIC DNA]</scope>
    <source>
        <strain evidence="6 7">DSM 40526</strain>
    </source>
</reference>
<dbReference type="InterPro" id="IPR005455">
    <property type="entry name" value="PFN_euk"/>
</dbReference>
<dbReference type="InterPro" id="IPR036140">
    <property type="entry name" value="PFN_sf"/>
</dbReference>
<dbReference type="EMBL" id="JAGGLQ010000001">
    <property type="protein sequence ID" value="MBP2034945.1"/>
    <property type="molecule type" value="Genomic_DNA"/>
</dbReference>
<dbReference type="InterPro" id="IPR048278">
    <property type="entry name" value="PFN"/>
</dbReference>
<dbReference type="PANTHER" id="PTHR11604:SF0">
    <property type="entry name" value="PROFILIN"/>
    <property type="match status" value="1"/>
</dbReference>
<dbReference type="Gene3D" id="3.30.450.30">
    <property type="entry name" value="Dynein light chain 2a, cytoplasmic"/>
    <property type="match status" value="1"/>
</dbReference>
<evidence type="ECO:0000256" key="3">
    <source>
        <dbReference type="ARBA" id="ARBA00022490"/>
    </source>
</evidence>
<keyword evidence="7" id="KW-1185">Reference proteome</keyword>
<dbReference type="RefSeq" id="WP_189965702.1">
    <property type="nucleotide sequence ID" value="NZ_BMVL01000002.1"/>
</dbReference>
<dbReference type="Pfam" id="PF00235">
    <property type="entry name" value="Profilin"/>
    <property type="match status" value="1"/>
</dbReference>
<evidence type="ECO:0008006" key="8">
    <source>
        <dbReference type="Google" id="ProtNLM"/>
    </source>
</evidence>
<sequence>MDGAATELRRALESSCLAQAEILRMDGSTRTSTGQFLTTVREGRRLVQMFEAPADAISEGIMVGGRRYLAAEANRHLLHGKQADSGVIAVRRPPFVVVGLYESGQPSADAILAVDRLAALLASGSP</sequence>
<keyword evidence="4" id="KW-0009">Actin-binding</keyword>
<accession>A0ABS4KY27</accession>
<evidence type="ECO:0000313" key="7">
    <source>
        <dbReference type="Proteomes" id="UP001519310"/>
    </source>
</evidence>
<keyword evidence="3" id="KW-0963">Cytoplasm</keyword>
<evidence type="ECO:0000256" key="2">
    <source>
        <dbReference type="ARBA" id="ARBA00010058"/>
    </source>
</evidence>
<organism evidence="6 7">
    <name type="scientific">Streptomyces avidinii</name>
    <dbReference type="NCBI Taxonomy" id="1895"/>
    <lineage>
        <taxon>Bacteria</taxon>
        <taxon>Bacillati</taxon>
        <taxon>Actinomycetota</taxon>
        <taxon>Actinomycetes</taxon>
        <taxon>Kitasatosporales</taxon>
        <taxon>Streptomycetaceae</taxon>
        <taxon>Streptomyces</taxon>
    </lineage>
</organism>
<proteinExistence type="inferred from homology"/>
<evidence type="ECO:0000313" key="6">
    <source>
        <dbReference type="EMBL" id="MBP2034945.1"/>
    </source>
</evidence>
<evidence type="ECO:0000256" key="1">
    <source>
        <dbReference type="ARBA" id="ARBA00004245"/>
    </source>
</evidence>
<protein>
    <recommendedName>
        <fullName evidence="8">Profilin</fullName>
    </recommendedName>
</protein>